<dbReference type="SUPFAM" id="SSF52172">
    <property type="entry name" value="CheY-like"/>
    <property type="match status" value="1"/>
</dbReference>
<evidence type="ECO:0000259" key="3">
    <source>
        <dbReference type="PROSITE" id="PS50043"/>
    </source>
</evidence>
<keyword evidence="2" id="KW-0597">Phosphoprotein</keyword>
<dbReference type="PRINTS" id="PR00038">
    <property type="entry name" value="HTHLUXR"/>
</dbReference>
<keyword evidence="1" id="KW-0238">DNA-binding</keyword>
<feature type="domain" description="Response regulatory" evidence="4">
    <location>
        <begin position="1"/>
        <end position="113"/>
    </location>
</feature>
<reference evidence="5 6" key="1">
    <citation type="submission" date="2007-03" db="EMBL/GenBank/DDBJ databases">
        <title>Complete sequence of plasmid pBVIE03 of Burkholderia vietnamiensis G4.</title>
        <authorList>
            <consortium name="US DOE Joint Genome Institute"/>
            <person name="Copeland A."/>
            <person name="Lucas S."/>
            <person name="Lapidus A."/>
            <person name="Barry K."/>
            <person name="Detter J.C."/>
            <person name="Glavina del Rio T."/>
            <person name="Hammon N."/>
            <person name="Israni S."/>
            <person name="Dalin E."/>
            <person name="Tice H."/>
            <person name="Pitluck S."/>
            <person name="Chain P."/>
            <person name="Malfatti S."/>
            <person name="Shin M."/>
            <person name="Vergez L."/>
            <person name="Schmutz J."/>
            <person name="Larimer F."/>
            <person name="Land M."/>
            <person name="Hauser L."/>
            <person name="Kyrpides N."/>
            <person name="Tiedje J."/>
            <person name="Richardson P."/>
        </authorList>
    </citation>
    <scope>NUCLEOTIDE SEQUENCE [LARGE SCALE GENOMIC DNA]</scope>
    <source>
        <strain evidence="6">G4 / LMG 22486</strain>
        <plasmid evidence="5 6">pBVIE03</plasmid>
    </source>
</reference>
<dbReference type="CDD" id="cd06170">
    <property type="entry name" value="LuxR_C_like"/>
    <property type="match status" value="1"/>
</dbReference>
<protein>
    <submittedName>
        <fullName evidence="5">Two component transcriptional regulator, LuxR family</fullName>
    </submittedName>
</protein>
<dbReference type="InterPro" id="IPR036388">
    <property type="entry name" value="WH-like_DNA-bd_sf"/>
</dbReference>
<feature type="domain" description="HTH luxR-type" evidence="3">
    <location>
        <begin position="134"/>
        <end position="201"/>
    </location>
</feature>
<dbReference type="GO" id="GO:0000160">
    <property type="term" value="P:phosphorelay signal transduction system"/>
    <property type="evidence" value="ECO:0007669"/>
    <property type="project" value="InterPro"/>
</dbReference>
<dbReference type="PANTHER" id="PTHR43214">
    <property type="entry name" value="TWO-COMPONENT RESPONSE REGULATOR"/>
    <property type="match status" value="1"/>
</dbReference>
<dbReference type="Gene3D" id="3.40.50.2300">
    <property type="match status" value="1"/>
</dbReference>
<dbReference type="GO" id="GO:0003677">
    <property type="term" value="F:DNA binding"/>
    <property type="evidence" value="ECO:0007669"/>
    <property type="project" value="UniProtKB-KW"/>
</dbReference>
<dbReference type="InterPro" id="IPR000792">
    <property type="entry name" value="Tscrpt_reg_LuxR_C"/>
</dbReference>
<sequence length="211" mass="23393">MADELRQAGIETILQSVGFTIECVGVSTTKELRERLRRASRCALLIVDLDFDESVVFEVISKARLRTPDLRVLAFDLRRGADRTVRALRSGVLGVIGEGATRADIAEAIESVMRGRRFVHGDAVNALVQQVMEDGARLPHYELSNREYETLCLFGAGKRLTDIAGDLSVSIKTVSTYRARLLEKLQMRTTAELIRYAVTHNLAADASVKMV</sequence>
<dbReference type="Gene3D" id="1.10.10.10">
    <property type="entry name" value="Winged helix-like DNA-binding domain superfamily/Winged helix DNA-binding domain"/>
    <property type="match status" value="1"/>
</dbReference>
<dbReference type="InterPro" id="IPR001789">
    <property type="entry name" value="Sig_transdc_resp-reg_receiver"/>
</dbReference>
<keyword evidence="5" id="KW-0614">Plasmid</keyword>
<evidence type="ECO:0000256" key="1">
    <source>
        <dbReference type="ARBA" id="ARBA00023125"/>
    </source>
</evidence>
<dbReference type="InterPro" id="IPR016032">
    <property type="entry name" value="Sig_transdc_resp-reg_C-effctor"/>
</dbReference>
<dbReference type="EMBL" id="CP000619">
    <property type="protein sequence ID" value="ABO60179.1"/>
    <property type="molecule type" value="Genomic_DNA"/>
</dbReference>
<organism evidence="5 6">
    <name type="scientific">Burkholderia vietnamiensis (strain G4 / LMG 22486)</name>
    <name type="common">Burkholderia cepacia (strain R1808)</name>
    <dbReference type="NCBI Taxonomy" id="269482"/>
    <lineage>
        <taxon>Bacteria</taxon>
        <taxon>Pseudomonadati</taxon>
        <taxon>Pseudomonadota</taxon>
        <taxon>Betaproteobacteria</taxon>
        <taxon>Burkholderiales</taxon>
        <taxon>Burkholderiaceae</taxon>
        <taxon>Burkholderia</taxon>
        <taxon>Burkholderia cepacia complex</taxon>
    </lineage>
</organism>
<evidence type="ECO:0000313" key="6">
    <source>
        <dbReference type="Proteomes" id="UP000002287"/>
    </source>
</evidence>
<dbReference type="GO" id="GO:0006355">
    <property type="term" value="P:regulation of DNA-templated transcription"/>
    <property type="evidence" value="ECO:0007669"/>
    <property type="project" value="InterPro"/>
</dbReference>
<name>A4JV76_BURVG</name>
<dbReference type="SMART" id="SM00421">
    <property type="entry name" value="HTH_LUXR"/>
    <property type="match status" value="1"/>
</dbReference>
<dbReference type="Proteomes" id="UP000002287">
    <property type="component" value="Plasmid pBVIE03"/>
</dbReference>
<dbReference type="AlphaFoldDB" id="A4JV76"/>
<dbReference type="PANTHER" id="PTHR43214:SF43">
    <property type="entry name" value="TWO-COMPONENT RESPONSE REGULATOR"/>
    <property type="match status" value="1"/>
</dbReference>
<dbReference type="InterPro" id="IPR011006">
    <property type="entry name" value="CheY-like_superfamily"/>
</dbReference>
<dbReference type="KEGG" id="bvi:Bcep1808_7302"/>
<dbReference type="PROSITE" id="PS50043">
    <property type="entry name" value="HTH_LUXR_2"/>
    <property type="match status" value="1"/>
</dbReference>
<dbReference type="SUPFAM" id="SSF46894">
    <property type="entry name" value="C-terminal effector domain of the bipartite response regulators"/>
    <property type="match status" value="1"/>
</dbReference>
<evidence type="ECO:0000259" key="4">
    <source>
        <dbReference type="PROSITE" id="PS50110"/>
    </source>
</evidence>
<proteinExistence type="predicted"/>
<feature type="modified residue" description="4-aspartylphosphate" evidence="2">
    <location>
        <position position="48"/>
    </location>
</feature>
<gene>
    <name evidence="5" type="ordered locus">Bcep1808_7302</name>
</gene>
<dbReference type="PROSITE" id="PS50110">
    <property type="entry name" value="RESPONSE_REGULATORY"/>
    <property type="match status" value="1"/>
</dbReference>
<accession>A4JV76</accession>
<evidence type="ECO:0000313" key="5">
    <source>
        <dbReference type="EMBL" id="ABO60179.1"/>
    </source>
</evidence>
<dbReference type="HOGENOM" id="CLU_000445_90_1_4"/>
<evidence type="ECO:0000256" key="2">
    <source>
        <dbReference type="PROSITE-ProRule" id="PRU00169"/>
    </source>
</evidence>
<dbReference type="InterPro" id="IPR039420">
    <property type="entry name" value="WalR-like"/>
</dbReference>
<geneLocation type="plasmid" evidence="5 6">
    <name>pBVIE03</name>
</geneLocation>
<dbReference type="Pfam" id="PF00196">
    <property type="entry name" value="GerE"/>
    <property type="match status" value="1"/>
</dbReference>